<dbReference type="Proteomes" id="UP000199167">
    <property type="component" value="Unassembled WGS sequence"/>
</dbReference>
<dbReference type="Gene3D" id="3.40.50.1110">
    <property type="entry name" value="SGNH hydrolase"/>
    <property type="match status" value="1"/>
</dbReference>
<evidence type="ECO:0000313" key="4">
    <source>
        <dbReference type="Proteomes" id="UP000199167"/>
    </source>
</evidence>
<proteinExistence type="predicted"/>
<protein>
    <recommendedName>
        <fullName evidence="2">Sialate O-acetylesterase domain-containing protein</fullName>
    </recommendedName>
</protein>
<dbReference type="InterPro" id="IPR011049">
    <property type="entry name" value="Serralysin-like_metalloprot_C"/>
</dbReference>
<dbReference type="Pfam" id="PF03629">
    <property type="entry name" value="SASA"/>
    <property type="match status" value="1"/>
</dbReference>
<dbReference type="Gene3D" id="2.150.10.10">
    <property type="entry name" value="Serralysin-like metalloprotease, C-terminal"/>
    <property type="match status" value="1"/>
</dbReference>
<dbReference type="RefSeq" id="WP_089996660.1">
    <property type="nucleotide sequence ID" value="NZ_FOIZ01000002.1"/>
</dbReference>
<keyword evidence="4" id="KW-1185">Reference proteome</keyword>
<keyword evidence="1" id="KW-0378">Hydrolase</keyword>
<dbReference type="AlphaFoldDB" id="A0A1I0RQE2"/>
<feature type="domain" description="Sialate O-acetylesterase" evidence="2">
    <location>
        <begin position="106"/>
        <end position="332"/>
    </location>
</feature>
<dbReference type="InterPro" id="IPR005181">
    <property type="entry name" value="SASA"/>
</dbReference>
<sequence>MATQQDLDNAGIDAIALTSFITSPAGTQNVNSQGNDIGTLADISFSGGAQFADVEGVVADTQAHAVGTMLVAQRESATYQVVDNNTPAQLVTAGGTRLVHIEGPYVIVITGQSNAAGSNSDGPNPASPLVEIWDGVTDDWGSSDRTLAPLNRSTPHGNIGNNNYALGRAHRIVRDTGRPVRIIYDALGGQEIAQWVGNGTDSTRYAAIAGKVISALASPILSAANKTVVDEIIVAQGEADFNDDFATYLGKIEQLRNQLRAETWCGFETPIYMMSPSDLHDRYQWRDALVYLCTQKDNRCIFVTSNGLRTEFGLTGSGDYTHFTGESLWEAGFHRIADAGPTEGTPTCFYGRGTGPVDATDATAMTTFSTIVSRDSWTTEVPPNGPAATGSMSWGFNCAAEGNYTFALGYDCTTHNLANYGLVAGRANAADQSADYFGCFGYQNTLSARYTLASGRGNTVADEGGTSIGMFTEYTAAQTDPVMFQVGTGVSSSTRSNGLSVRKSGVVEMKNLPVFADNADAVSNGAEAGTLYRNNGGGLRIVV</sequence>
<organism evidence="3 4">
    <name type="scientific">Cognatiyoonia koreensis</name>
    <dbReference type="NCBI Taxonomy" id="364200"/>
    <lineage>
        <taxon>Bacteria</taxon>
        <taxon>Pseudomonadati</taxon>
        <taxon>Pseudomonadota</taxon>
        <taxon>Alphaproteobacteria</taxon>
        <taxon>Rhodobacterales</taxon>
        <taxon>Paracoccaceae</taxon>
        <taxon>Cognatiyoonia</taxon>
    </lineage>
</organism>
<dbReference type="InterPro" id="IPR036514">
    <property type="entry name" value="SGNH_hydro_sf"/>
</dbReference>
<dbReference type="OrthoDB" id="7877500at2"/>
<dbReference type="GO" id="GO:0016788">
    <property type="term" value="F:hydrolase activity, acting on ester bonds"/>
    <property type="evidence" value="ECO:0007669"/>
    <property type="project" value="UniProtKB-ARBA"/>
</dbReference>
<reference evidence="3 4" key="1">
    <citation type="submission" date="2016-10" db="EMBL/GenBank/DDBJ databases">
        <authorList>
            <person name="de Groot N.N."/>
        </authorList>
    </citation>
    <scope>NUCLEOTIDE SEQUENCE [LARGE SCALE GENOMIC DNA]</scope>
    <source>
        <strain evidence="3 4">DSM 17925</strain>
    </source>
</reference>
<evidence type="ECO:0000259" key="2">
    <source>
        <dbReference type="Pfam" id="PF03629"/>
    </source>
</evidence>
<evidence type="ECO:0000313" key="3">
    <source>
        <dbReference type="EMBL" id="SEW43455.1"/>
    </source>
</evidence>
<dbReference type="EMBL" id="FOIZ01000002">
    <property type="protein sequence ID" value="SEW43455.1"/>
    <property type="molecule type" value="Genomic_DNA"/>
</dbReference>
<evidence type="ECO:0000256" key="1">
    <source>
        <dbReference type="ARBA" id="ARBA00022801"/>
    </source>
</evidence>
<dbReference type="SUPFAM" id="SSF52266">
    <property type="entry name" value="SGNH hydrolase"/>
    <property type="match status" value="1"/>
</dbReference>
<name>A0A1I0RQE2_9RHOB</name>
<gene>
    <name evidence="3" type="ORF">SAMN04488515_3083</name>
</gene>
<accession>A0A1I0RQE2</accession>